<dbReference type="CDD" id="cd04820">
    <property type="entry name" value="PA_M28_1_1"/>
    <property type="match status" value="1"/>
</dbReference>
<keyword evidence="5" id="KW-1185">Reference proteome</keyword>
<gene>
    <name evidence="4" type="ORF">R5R33_09175</name>
</gene>
<feature type="compositionally biased region" description="Polar residues" evidence="1">
    <location>
        <begin position="27"/>
        <end position="44"/>
    </location>
</feature>
<dbReference type="EMBL" id="CP137555">
    <property type="protein sequence ID" value="WOX03913.1"/>
    <property type="molecule type" value="Genomic_DNA"/>
</dbReference>
<dbReference type="Pfam" id="PF04389">
    <property type="entry name" value="Peptidase_M28"/>
    <property type="match status" value="1"/>
</dbReference>
<name>A0AAU0MVP6_9GAMM</name>
<dbReference type="InterPro" id="IPR046450">
    <property type="entry name" value="PA_dom_sf"/>
</dbReference>
<dbReference type="GO" id="GO:0008235">
    <property type="term" value="F:metalloexopeptidase activity"/>
    <property type="evidence" value="ECO:0007669"/>
    <property type="project" value="InterPro"/>
</dbReference>
<dbReference type="PANTHER" id="PTHR12147">
    <property type="entry name" value="METALLOPEPTIDASE M28 FAMILY MEMBER"/>
    <property type="match status" value="1"/>
</dbReference>
<dbReference type="Gene3D" id="3.40.630.10">
    <property type="entry name" value="Zn peptidases"/>
    <property type="match status" value="2"/>
</dbReference>
<proteinExistence type="predicted"/>
<sequence length="568" mass="59850">MKITALATGLMMASALLAACNGDLQPQSLQSASATSPQPSTQSLPGADSARVRKDVEFLSADALAGRQTGSAGYQQAADYVAARFKALGLQSITGDDYFQPVPFREASWAGERASLVLHGRDGDVSLKLGEDFIAGPPTTAENTSVTGELVFVGYGIEAPAFGLDDYAGLDLKGKIAVMLDGRPPQLPNEVGAHYSSARTKRKIAAAHGAVGSITLNTPAREARRPFARSAAHLADPSFDWLGADGIPGSAVASMHPSMVLDMPAAKKLFAGSPKTLEAVFAEMDSGETPKGFALSASASLASQSSHKQVMSPNVVGLLPGSDPKLKNEYVVFSAHLDHIGVNEQAHGKDGEGAHDQINNGAQDNAAGIAVMLEVARLFAEAGQAPRRSLLFVAVTAEEEGLLGSDYFAQHPPVAPKAMVANINLDMPMLLYPFHDVIAFGAEHSSLGKTAANAAASTGLKLSPDPMPEQVIFVRSDHYSFVRQGVPSIYLITGREAVDPEINGTEAQEGFLKTRYHRPSDEADAQISYVAAKQFADVNFAIAKEVADAERKPSWNAGDFFGDLYSAQ</sequence>
<evidence type="ECO:0000259" key="3">
    <source>
        <dbReference type="Pfam" id="PF04389"/>
    </source>
</evidence>
<dbReference type="GO" id="GO:0006508">
    <property type="term" value="P:proteolysis"/>
    <property type="evidence" value="ECO:0007669"/>
    <property type="project" value="InterPro"/>
</dbReference>
<dbReference type="Proteomes" id="UP001302477">
    <property type="component" value="Chromosome"/>
</dbReference>
<dbReference type="SUPFAM" id="SSF53187">
    <property type="entry name" value="Zn-dependent exopeptidases"/>
    <property type="match status" value="1"/>
</dbReference>
<dbReference type="InterPro" id="IPR045175">
    <property type="entry name" value="M28_fam"/>
</dbReference>
<feature type="region of interest" description="Disordered" evidence="1">
    <location>
        <begin position="27"/>
        <end position="49"/>
    </location>
</feature>
<dbReference type="PROSITE" id="PS51257">
    <property type="entry name" value="PROKAR_LIPOPROTEIN"/>
    <property type="match status" value="1"/>
</dbReference>
<dbReference type="InterPro" id="IPR007484">
    <property type="entry name" value="Peptidase_M28"/>
</dbReference>
<feature type="chain" id="PRO_5043983925" evidence="2">
    <location>
        <begin position="19"/>
        <end position="568"/>
    </location>
</feature>
<reference evidence="4 5" key="1">
    <citation type="submission" date="2023-10" db="EMBL/GenBank/DDBJ databases">
        <title>Description of Microbulbifer bruguierae sp. nov., isolated from the sediments of mangrove plant Bruguiera sexangula and comparative genomic analyses of the genus Microbulbifer.</title>
        <authorList>
            <person name="Long M."/>
        </authorList>
    </citation>
    <scope>NUCLEOTIDE SEQUENCE [LARGE SCALE GENOMIC DNA]</scope>
    <source>
        <strain evidence="4 5">SPO729</strain>
    </source>
</reference>
<protein>
    <submittedName>
        <fullName evidence="4">M28 family metallopeptidase</fullName>
    </submittedName>
</protein>
<keyword evidence="2" id="KW-0732">Signal</keyword>
<evidence type="ECO:0000256" key="2">
    <source>
        <dbReference type="SAM" id="SignalP"/>
    </source>
</evidence>
<feature type="domain" description="Peptidase M28" evidence="3">
    <location>
        <begin position="314"/>
        <end position="541"/>
    </location>
</feature>
<dbReference type="RefSeq" id="WP_318952399.1">
    <property type="nucleotide sequence ID" value="NZ_CP137555.1"/>
</dbReference>
<dbReference type="Gene3D" id="3.50.30.30">
    <property type="match status" value="1"/>
</dbReference>
<feature type="signal peptide" evidence="2">
    <location>
        <begin position="1"/>
        <end position="18"/>
    </location>
</feature>
<dbReference type="SUPFAM" id="SSF52025">
    <property type="entry name" value="PA domain"/>
    <property type="match status" value="1"/>
</dbReference>
<evidence type="ECO:0000313" key="5">
    <source>
        <dbReference type="Proteomes" id="UP001302477"/>
    </source>
</evidence>
<evidence type="ECO:0000313" key="4">
    <source>
        <dbReference type="EMBL" id="WOX03913.1"/>
    </source>
</evidence>
<dbReference type="KEGG" id="mpaf:R5R33_09175"/>
<dbReference type="PANTHER" id="PTHR12147:SF26">
    <property type="entry name" value="PEPTIDASE M28 DOMAIN-CONTAINING PROTEIN"/>
    <property type="match status" value="1"/>
</dbReference>
<dbReference type="AlphaFoldDB" id="A0AAU0MVP6"/>
<evidence type="ECO:0000256" key="1">
    <source>
        <dbReference type="SAM" id="MobiDB-lite"/>
    </source>
</evidence>
<organism evidence="4 5">
    <name type="scientific">Microbulbifer pacificus</name>
    <dbReference type="NCBI Taxonomy" id="407164"/>
    <lineage>
        <taxon>Bacteria</taxon>
        <taxon>Pseudomonadati</taxon>
        <taxon>Pseudomonadota</taxon>
        <taxon>Gammaproteobacteria</taxon>
        <taxon>Cellvibrionales</taxon>
        <taxon>Microbulbiferaceae</taxon>
        <taxon>Microbulbifer</taxon>
    </lineage>
</organism>
<accession>A0AAU0MVP6</accession>